<proteinExistence type="predicted"/>
<keyword evidence="2" id="KW-1185">Reference proteome</keyword>
<gene>
    <name evidence="1" type="ORF">BDN72DRAFT_904316</name>
</gene>
<evidence type="ECO:0000313" key="1">
    <source>
        <dbReference type="EMBL" id="TFK61196.1"/>
    </source>
</evidence>
<dbReference type="Proteomes" id="UP000308600">
    <property type="component" value="Unassembled WGS sequence"/>
</dbReference>
<name>A0ACD3A6M3_9AGAR</name>
<accession>A0ACD3A6M3</accession>
<protein>
    <submittedName>
        <fullName evidence="1">Uncharacterized protein</fullName>
    </submittedName>
</protein>
<dbReference type="EMBL" id="ML208685">
    <property type="protein sequence ID" value="TFK61196.1"/>
    <property type="molecule type" value="Genomic_DNA"/>
</dbReference>
<sequence length="336" mass="38439">MAARSTLGEVRTYNYIPRTFSSHRAKTIPRMDSLCYELLEQIFELVNPGDLHCIAQTCSTLNERVDSYLKERFALEPVLSLFFTPEDVADFYGMLHETGAVIIGTTAFHFFDRSMSKHIPLELLVDSGDRSLFHEWLKSSGYDPIFIEEDWPIVEEDNDVWSDVTIADFVNGDDMFVRVHSTDVEAREFVLGLHITSAMNFISTRGAHSLYPRATFDIREGLPTHNLTIGTSLASTEYFAQLGFTIVDHEQLARGMQTNFYPEQQRYVGDSKTWSFIPSNKGKYRQHLWKLVYRHDKAYTSFNGAGGYESPQIEDYINIDEDIVDAENEGTDDDSN</sequence>
<organism evidence="1 2">
    <name type="scientific">Pluteus cervinus</name>
    <dbReference type="NCBI Taxonomy" id="181527"/>
    <lineage>
        <taxon>Eukaryota</taxon>
        <taxon>Fungi</taxon>
        <taxon>Dikarya</taxon>
        <taxon>Basidiomycota</taxon>
        <taxon>Agaricomycotina</taxon>
        <taxon>Agaricomycetes</taxon>
        <taxon>Agaricomycetidae</taxon>
        <taxon>Agaricales</taxon>
        <taxon>Pluteineae</taxon>
        <taxon>Pluteaceae</taxon>
        <taxon>Pluteus</taxon>
    </lineage>
</organism>
<evidence type="ECO:0000313" key="2">
    <source>
        <dbReference type="Proteomes" id="UP000308600"/>
    </source>
</evidence>
<reference evidence="1 2" key="1">
    <citation type="journal article" date="2019" name="Nat. Ecol. Evol.">
        <title>Megaphylogeny resolves global patterns of mushroom evolution.</title>
        <authorList>
            <person name="Varga T."/>
            <person name="Krizsan K."/>
            <person name="Foldi C."/>
            <person name="Dima B."/>
            <person name="Sanchez-Garcia M."/>
            <person name="Sanchez-Ramirez S."/>
            <person name="Szollosi G.J."/>
            <person name="Szarkandi J.G."/>
            <person name="Papp V."/>
            <person name="Albert L."/>
            <person name="Andreopoulos W."/>
            <person name="Angelini C."/>
            <person name="Antonin V."/>
            <person name="Barry K.W."/>
            <person name="Bougher N.L."/>
            <person name="Buchanan P."/>
            <person name="Buyck B."/>
            <person name="Bense V."/>
            <person name="Catcheside P."/>
            <person name="Chovatia M."/>
            <person name="Cooper J."/>
            <person name="Damon W."/>
            <person name="Desjardin D."/>
            <person name="Finy P."/>
            <person name="Geml J."/>
            <person name="Haridas S."/>
            <person name="Hughes K."/>
            <person name="Justo A."/>
            <person name="Karasinski D."/>
            <person name="Kautmanova I."/>
            <person name="Kiss B."/>
            <person name="Kocsube S."/>
            <person name="Kotiranta H."/>
            <person name="LaButti K.M."/>
            <person name="Lechner B.E."/>
            <person name="Liimatainen K."/>
            <person name="Lipzen A."/>
            <person name="Lukacs Z."/>
            <person name="Mihaltcheva S."/>
            <person name="Morgado L.N."/>
            <person name="Niskanen T."/>
            <person name="Noordeloos M.E."/>
            <person name="Ohm R.A."/>
            <person name="Ortiz-Santana B."/>
            <person name="Ovrebo C."/>
            <person name="Racz N."/>
            <person name="Riley R."/>
            <person name="Savchenko A."/>
            <person name="Shiryaev A."/>
            <person name="Soop K."/>
            <person name="Spirin V."/>
            <person name="Szebenyi C."/>
            <person name="Tomsovsky M."/>
            <person name="Tulloss R.E."/>
            <person name="Uehling J."/>
            <person name="Grigoriev I.V."/>
            <person name="Vagvolgyi C."/>
            <person name="Papp T."/>
            <person name="Martin F.M."/>
            <person name="Miettinen O."/>
            <person name="Hibbett D.S."/>
            <person name="Nagy L.G."/>
        </authorList>
    </citation>
    <scope>NUCLEOTIDE SEQUENCE [LARGE SCALE GENOMIC DNA]</scope>
    <source>
        <strain evidence="1 2">NL-1719</strain>
    </source>
</reference>